<name>A0A9P5NJT0_GYMJU</name>
<protein>
    <recommendedName>
        <fullName evidence="4">F-box domain-containing protein</fullName>
    </recommendedName>
</protein>
<evidence type="ECO:0000256" key="1">
    <source>
        <dbReference type="SAM" id="SignalP"/>
    </source>
</evidence>
<dbReference type="Proteomes" id="UP000724874">
    <property type="component" value="Unassembled WGS sequence"/>
</dbReference>
<gene>
    <name evidence="2" type="ORF">CPB84DRAFT_1964026</name>
</gene>
<proteinExistence type="predicted"/>
<accession>A0A9P5NJT0</accession>
<sequence>MTWWKMKTHMILCGTLAKAQSMGEHIVLFEIQDPLFSKLDDTLLTSIFMINTDHKTRFVVTPNFRIYDPKEELPLTIARRTSQVCRRWRKVMLQSPIIWGSVIDFDLLRQRKDFWRKEVLRRTGSALLCISGCVNWLEMRSRSFFRFLLVEHWERIRKLDVELKTFSESPSIIESLKERPAPNLEFIMICTRRLAESQLPVNYRQKIYAGRKPEGGNYSIFCPTFPRHLHAIWLPQIRGLTIGWVREADIFPLLERMTLLETLKIEATTDLNMDNVPTKQIVLPTLVLLDLRNHFQFCHQVLGSITPSPNCVLTLTSYDWKAKDVSSHCDKLSSMANILKKYTAAYFGTRKVSHLKLFLSGSRFSIETSMGPATTSQLLHFEVHPDEKLPFIICSSIMDCIISSVELSSITTLEIALHPTPKCDMLHSDLVALFSACTSTRIIQVTKKAAEVLYELAQEHHSLFPSLEILCVKMEEPTILTRSEQIDYFEGLLALLEARQELKSPVKVLDLTGCDIGKSAIIEFWDKSVEVNVRRREELCVLMNGHGYSPEHCHSCGIAQILDMDIASFKGLGEPSVVFQIVPLLMHFSLVEQKNIHIL</sequence>
<organism evidence="2 3">
    <name type="scientific">Gymnopilus junonius</name>
    <name type="common">Spectacular rustgill mushroom</name>
    <name type="synonym">Gymnopilus spectabilis subsp. junonius</name>
    <dbReference type="NCBI Taxonomy" id="109634"/>
    <lineage>
        <taxon>Eukaryota</taxon>
        <taxon>Fungi</taxon>
        <taxon>Dikarya</taxon>
        <taxon>Basidiomycota</taxon>
        <taxon>Agaricomycotina</taxon>
        <taxon>Agaricomycetes</taxon>
        <taxon>Agaricomycetidae</taxon>
        <taxon>Agaricales</taxon>
        <taxon>Agaricineae</taxon>
        <taxon>Hymenogastraceae</taxon>
        <taxon>Gymnopilus</taxon>
    </lineage>
</organism>
<evidence type="ECO:0000313" key="3">
    <source>
        <dbReference type="Proteomes" id="UP000724874"/>
    </source>
</evidence>
<evidence type="ECO:0008006" key="4">
    <source>
        <dbReference type="Google" id="ProtNLM"/>
    </source>
</evidence>
<comment type="caution">
    <text evidence="2">The sequence shown here is derived from an EMBL/GenBank/DDBJ whole genome shotgun (WGS) entry which is preliminary data.</text>
</comment>
<dbReference type="AlphaFoldDB" id="A0A9P5NJT0"/>
<dbReference type="EMBL" id="JADNYJ010000079">
    <property type="protein sequence ID" value="KAF8889530.1"/>
    <property type="molecule type" value="Genomic_DNA"/>
</dbReference>
<feature type="chain" id="PRO_5040210163" description="F-box domain-containing protein" evidence="1">
    <location>
        <begin position="20"/>
        <end position="599"/>
    </location>
</feature>
<keyword evidence="1" id="KW-0732">Signal</keyword>
<keyword evidence="3" id="KW-1185">Reference proteome</keyword>
<feature type="signal peptide" evidence="1">
    <location>
        <begin position="1"/>
        <end position="19"/>
    </location>
</feature>
<evidence type="ECO:0000313" key="2">
    <source>
        <dbReference type="EMBL" id="KAF8889530.1"/>
    </source>
</evidence>
<dbReference type="OrthoDB" id="3058706at2759"/>
<reference evidence="2" key="1">
    <citation type="submission" date="2020-11" db="EMBL/GenBank/DDBJ databases">
        <authorList>
            <consortium name="DOE Joint Genome Institute"/>
            <person name="Ahrendt S."/>
            <person name="Riley R."/>
            <person name="Andreopoulos W."/>
            <person name="LaButti K."/>
            <person name="Pangilinan J."/>
            <person name="Ruiz-duenas F.J."/>
            <person name="Barrasa J.M."/>
            <person name="Sanchez-Garcia M."/>
            <person name="Camarero S."/>
            <person name="Miyauchi S."/>
            <person name="Serrano A."/>
            <person name="Linde D."/>
            <person name="Babiker R."/>
            <person name="Drula E."/>
            <person name="Ayuso-Fernandez I."/>
            <person name="Pacheco R."/>
            <person name="Padilla G."/>
            <person name="Ferreira P."/>
            <person name="Barriuso J."/>
            <person name="Kellner H."/>
            <person name="Castanera R."/>
            <person name="Alfaro M."/>
            <person name="Ramirez L."/>
            <person name="Pisabarro A.G."/>
            <person name="Kuo A."/>
            <person name="Tritt A."/>
            <person name="Lipzen A."/>
            <person name="He G."/>
            <person name="Yan M."/>
            <person name="Ng V."/>
            <person name="Cullen D."/>
            <person name="Martin F."/>
            <person name="Rosso M.-N."/>
            <person name="Henrissat B."/>
            <person name="Hibbett D."/>
            <person name="Martinez A.T."/>
            <person name="Grigoriev I.V."/>
        </authorList>
    </citation>
    <scope>NUCLEOTIDE SEQUENCE</scope>
    <source>
        <strain evidence="2">AH 44721</strain>
    </source>
</reference>